<dbReference type="InterPro" id="IPR000639">
    <property type="entry name" value="Epox_hydrolase-like"/>
</dbReference>
<evidence type="ECO:0000313" key="4">
    <source>
        <dbReference type="EMBL" id="TNY19567.1"/>
    </source>
</evidence>
<keyword evidence="5" id="KW-1185">Reference proteome</keyword>
<dbReference type="GO" id="GO:0016787">
    <property type="term" value="F:hydrolase activity"/>
    <property type="evidence" value="ECO:0007669"/>
    <property type="project" value="UniProtKB-KW"/>
</dbReference>
<dbReference type="PANTHER" id="PTHR43329">
    <property type="entry name" value="EPOXIDE HYDROLASE"/>
    <property type="match status" value="1"/>
</dbReference>
<dbReference type="SUPFAM" id="SSF53474">
    <property type="entry name" value="alpha/beta-Hydrolases"/>
    <property type="match status" value="1"/>
</dbReference>
<sequence length="397" mass="44431">MSPDPKDASSFNHRFVTVPSGHRYHLVDQPPAHWRGPIEEAPTVLMLHGFPDNWSGWRYQIVAFAARGYRVLCPSQLGYCGTSQPTKIEAYSFKSIAYDYNGLLDAVGAGRVVVCGHDWGAFAAWRFANFFPHRVICLASVCVPYAPPSQPGDPIYSDADLLRKVPNFGYQIWFKDEETSAKIDEVLEQFITVSFSPTLRAKLRKAGKEIPQMAVEGNGMEKRVDEMIRVKRAGKAPPVPQDPCRRGRPLRHRASLSAADSPLVVERTLFARPQELLYYIETFKKHGMHAPLNWYRNRTVSALDEQASHVAATFPAHIPALLLPAENDPALPPAMSDPKRMAKLFPGGNLRIEVIKGADHWALQDEPFRDGVTDRLLSFVEEVLAGKWQPEAPPSKL</sequence>
<evidence type="ECO:0000313" key="5">
    <source>
        <dbReference type="Proteomes" id="UP000311382"/>
    </source>
</evidence>
<evidence type="ECO:0000256" key="2">
    <source>
        <dbReference type="ARBA" id="ARBA00038334"/>
    </source>
</evidence>
<reference evidence="4 5" key="1">
    <citation type="submission" date="2019-03" db="EMBL/GenBank/DDBJ databases">
        <title>Rhodosporidium diobovatum UCD-FST 08-225 genome sequencing, assembly, and annotation.</title>
        <authorList>
            <person name="Fakankun I.U."/>
            <person name="Fristensky B."/>
            <person name="Levin D.B."/>
        </authorList>
    </citation>
    <scope>NUCLEOTIDE SEQUENCE [LARGE SCALE GENOMIC DNA]</scope>
    <source>
        <strain evidence="4 5">UCD-FST 08-225</strain>
    </source>
</reference>
<accession>A0A5C5FRQ4</accession>
<dbReference type="PRINTS" id="PR00412">
    <property type="entry name" value="EPOXHYDRLASE"/>
</dbReference>
<dbReference type="InterPro" id="IPR000073">
    <property type="entry name" value="AB_hydrolase_1"/>
</dbReference>
<dbReference type="EMBL" id="SOZI01000091">
    <property type="protein sequence ID" value="TNY19567.1"/>
    <property type="molecule type" value="Genomic_DNA"/>
</dbReference>
<dbReference type="Pfam" id="PF00561">
    <property type="entry name" value="Abhydrolase_1"/>
    <property type="match status" value="1"/>
</dbReference>
<comment type="caution">
    <text evidence="4">The sequence shown here is derived from an EMBL/GenBank/DDBJ whole genome shotgun (WGS) entry which is preliminary data.</text>
</comment>
<dbReference type="AlphaFoldDB" id="A0A5C5FRQ4"/>
<dbReference type="OrthoDB" id="284184at2759"/>
<organism evidence="4 5">
    <name type="scientific">Rhodotorula diobovata</name>
    <dbReference type="NCBI Taxonomy" id="5288"/>
    <lineage>
        <taxon>Eukaryota</taxon>
        <taxon>Fungi</taxon>
        <taxon>Dikarya</taxon>
        <taxon>Basidiomycota</taxon>
        <taxon>Pucciniomycotina</taxon>
        <taxon>Microbotryomycetes</taxon>
        <taxon>Sporidiobolales</taxon>
        <taxon>Sporidiobolaceae</taxon>
        <taxon>Rhodotorula</taxon>
    </lineage>
</organism>
<dbReference type="InterPro" id="IPR029058">
    <property type="entry name" value="AB_hydrolase_fold"/>
</dbReference>
<evidence type="ECO:0000259" key="3">
    <source>
        <dbReference type="Pfam" id="PF00561"/>
    </source>
</evidence>
<keyword evidence="1 4" id="KW-0378">Hydrolase</keyword>
<dbReference type="Gene3D" id="3.40.50.1820">
    <property type="entry name" value="alpha/beta hydrolase"/>
    <property type="match status" value="1"/>
</dbReference>
<name>A0A5C5FRQ4_9BASI</name>
<dbReference type="Proteomes" id="UP000311382">
    <property type="component" value="Unassembled WGS sequence"/>
</dbReference>
<protein>
    <submittedName>
        <fullName evidence="4">Alpha/Beta hydrolase protein</fullName>
    </submittedName>
</protein>
<evidence type="ECO:0000256" key="1">
    <source>
        <dbReference type="ARBA" id="ARBA00022801"/>
    </source>
</evidence>
<comment type="similarity">
    <text evidence="2">Belongs to the AB hydrolase superfamily. Epoxide hydrolase family.</text>
</comment>
<feature type="domain" description="AB hydrolase-1" evidence="3">
    <location>
        <begin position="42"/>
        <end position="173"/>
    </location>
</feature>
<proteinExistence type="inferred from homology"/>
<dbReference type="STRING" id="5288.A0A5C5FRQ4"/>
<gene>
    <name evidence="4" type="ORF">DMC30DRAFT_451862</name>
</gene>